<evidence type="ECO:0000256" key="2">
    <source>
        <dbReference type="ARBA" id="ARBA00022475"/>
    </source>
</evidence>
<dbReference type="PANTHER" id="PTHR43723">
    <property type="entry name" value="COBALT TRANSPORT PROTEIN CBIQ"/>
    <property type="match status" value="1"/>
</dbReference>
<organism evidence="6">
    <name type="scientific">Anaerostipes caccae</name>
    <dbReference type="NCBI Taxonomy" id="105841"/>
    <lineage>
        <taxon>Bacteria</taxon>
        <taxon>Bacillati</taxon>
        <taxon>Bacillota</taxon>
        <taxon>Clostridia</taxon>
        <taxon>Lachnospirales</taxon>
        <taxon>Lachnospiraceae</taxon>
        <taxon>Anaerostipes</taxon>
    </lineage>
</organism>
<keyword evidence="4" id="KW-1133">Transmembrane helix</keyword>
<name>A0A6N2TE24_9FIRM</name>
<dbReference type="CDD" id="cd16914">
    <property type="entry name" value="EcfT"/>
    <property type="match status" value="1"/>
</dbReference>
<dbReference type="InterPro" id="IPR012809">
    <property type="entry name" value="ECF_CbiQ"/>
</dbReference>
<proteinExistence type="predicted"/>
<evidence type="ECO:0000256" key="3">
    <source>
        <dbReference type="ARBA" id="ARBA00022692"/>
    </source>
</evidence>
<dbReference type="InterPro" id="IPR052770">
    <property type="entry name" value="Cobalt_transport_CbiQ"/>
</dbReference>
<keyword evidence="2" id="KW-1003">Cell membrane</keyword>
<dbReference type="AlphaFoldDB" id="A0A6N2TE24"/>
<keyword evidence="5" id="KW-0472">Membrane</keyword>
<dbReference type="EMBL" id="CACRSQ010000003">
    <property type="protein sequence ID" value="VYT02983.1"/>
    <property type="molecule type" value="Genomic_DNA"/>
</dbReference>
<sequence>MLIDQYCHRSGLRKVNVMEKFCFSMTTLLLCILSRSFSVSTLVILSLGWLTVKKGGIPVRRYIKLMRLPAVFLLLSTLAILFNISKTPLDAYAVPAGSYYITGSWESLIFGFRLILSALSAVSCLYFLSLSTPVTDLIGILKKLGCPALLIELFMLIYRFIFVLLSEATAIRISQEARLSNRNFKTSVHAFGGMASALFMKAMKRSGRLFDAMESRCYNGNMRVLLEDYPPKRKEIIYIIMFELLLLSLIIGRKIYG</sequence>
<evidence type="ECO:0000313" key="6">
    <source>
        <dbReference type="EMBL" id="VYT02983.1"/>
    </source>
</evidence>
<evidence type="ECO:0000256" key="5">
    <source>
        <dbReference type="ARBA" id="ARBA00023136"/>
    </source>
</evidence>
<dbReference type="Pfam" id="PF02361">
    <property type="entry name" value="CbiQ"/>
    <property type="match status" value="1"/>
</dbReference>
<evidence type="ECO:0000256" key="1">
    <source>
        <dbReference type="ARBA" id="ARBA00004651"/>
    </source>
</evidence>
<dbReference type="InterPro" id="IPR003339">
    <property type="entry name" value="ABC/ECF_trnsptr_transmembrane"/>
</dbReference>
<keyword evidence="3" id="KW-0812">Transmembrane</keyword>
<dbReference type="NCBIfam" id="TIGR02454">
    <property type="entry name" value="ECF_T_CbiQ"/>
    <property type="match status" value="1"/>
</dbReference>
<dbReference type="GO" id="GO:0006824">
    <property type="term" value="P:cobalt ion transport"/>
    <property type="evidence" value="ECO:0007669"/>
    <property type="project" value="InterPro"/>
</dbReference>
<protein>
    <submittedName>
        <fullName evidence="6">Cobalt transport protein CbiQ</fullName>
    </submittedName>
</protein>
<reference evidence="6" key="1">
    <citation type="submission" date="2019-11" db="EMBL/GenBank/DDBJ databases">
        <authorList>
            <person name="Feng L."/>
        </authorList>
    </citation>
    <scope>NUCLEOTIDE SEQUENCE</scope>
    <source>
        <strain evidence="6">AcaccaeLFYP115</strain>
    </source>
</reference>
<dbReference type="RefSeq" id="WP_006567018.1">
    <property type="nucleotide sequence ID" value="NZ_BAABZP010000002.1"/>
</dbReference>
<comment type="subcellular location">
    <subcellularLocation>
        <location evidence="1">Cell membrane</location>
        <topology evidence="1">Multi-pass membrane protein</topology>
    </subcellularLocation>
</comment>
<dbReference type="GO" id="GO:0043190">
    <property type="term" value="C:ATP-binding cassette (ABC) transporter complex"/>
    <property type="evidence" value="ECO:0007669"/>
    <property type="project" value="InterPro"/>
</dbReference>
<evidence type="ECO:0000256" key="4">
    <source>
        <dbReference type="ARBA" id="ARBA00022989"/>
    </source>
</evidence>
<gene>
    <name evidence="6" type="primary">cbiQ_1</name>
    <name evidence="6" type="ORF">ACLFYP115_01366</name>
</gene>
<dbReference type="PANTHER" id="PTHR43723:SF1">
    <property type="entry name" value="COBALT TRANSPORT PROTEIN CBIQ"/>
    <property type="match status" value="1"/>
</dbReference>
<accession>A0A6N2TE24</accession>